<accession>A0ABT8EA57</accession>
<evidence type="ECO:0000256" key="1">
    <source>
        <dbReference type="SAM" id="MobiDB-lite"/>
    </source>
</evidence>
<sequence>MEHILDALVDLIPFLIFIGAGLFGLMKKRLERKFSAHPKRTVKKQGNASSISQPDAEESKGKASQLPKAAYQQARKRAQEAFPIEPLKSNRYKDRSDEIITMKMNKENIVQGIVWSEILGKPRAYNPLHIRKK</sequence>
<dbReference type="EMBL" id="JAUHLN010000003">
    <property type="protein sequence ID" value="MDN4074807.1"/>
    <property type="molecule type" value="Genomic_DNA"/>
</dbReference>
<keyword evidence="2" id="KW-0472">Membrane</keyword>
<feature type="transmembrane region" description="Helical" evidence="2">
    <location>
        <begin position="6"/>
        <end position="25"/>
    </location>
</feature>
<feature type="compositionally biased region" description="Basic residues" evidence="1">
    <location>
        <begin position="34"/>
        <end position="43"/>
    </location>
</feature>
<name>A0ABT8EA57_9BACL</name>
<keyword evidence="2" id="KW-1133">Transmembrane helix</keyword>
<evidence type="ECO:0000256" key="2">
    <source>
        <dbReference type="SAM" id="Phobius"/>
    </source>
</evidence>
<proteinExistence type="predicted"/>
<organism evidence="3 4">
    <name type="scientific">Fictibacillus terranigra</name>
    <dbReference type="NCBI Taxonomy" id="3058424"/>
    <lineage>
        <taxon>Bacteria</taxon>
        <taxon>Bacillati</taxon>
        <taxon>Bacillota</taxon>
        <taxon>Bacilli</taxon>
        <taxon>Bacillales</taxon>
        <taxon>Fictibacillaceae</taxon>
        <taxon>Fictibacillus</taxon>
    </lineage>
</organism>
<evidence type="ECO:0000313" key="3">
    <source>
        <dbReference type="EMBL" id="MDN4074807.1"/>
    </source>
</evidence>
<dbReference type="Proteomes" id="UP001168694">
    <property type="component" value="Unassembled WGS sequence"/>
</dbReference>
<evidence type="ECO:0000313" key="4">
    <source>
        <dbReference type="Proteomes" id="UP001168694"/>
    </source>
</evidence>
<protein>
    <submittedName>
        <fullName evidence="3">Uncharacterized protein</fullName>
    </submittedName>
</protein>
<reference evidence="3" key="1">
    <citation type="submission" date="2023-06" db="EMBL/GenBank/DDBJ databases">
        <title>Draft Genome Sequences of Representative Paenibacillus Polymyxa, Bacillus cereus, Fictibacillus sp., and Brevibacillus agri Strains Isolated from Amazonian Dark Earth.</title>
        <authorList>
            <person name="Pellegrinetti T.A."/>
            <person name="Cunha I.C.M."/>
            <person name="Chaves M.G."/>
            <person name="Freitas A.S."/>
            <person name="Silva A.V.R."/>
            <person name="Tsai S.M."/>
            <person name="Mendes L.W."/>
        </authorList>
    </citation>
    <scope>NUCLEOTIDE SEQUENCE</scope>
    <source>
        <strain evidence="3">CENA-BCM004</strain>
    </source>
</reference>
<comment type="caution">
    <text evidence="3">The sequence shown here is derived from an EMBL/GenBank/DDBJ whole genome shotgun (WGS) entry which is preliminary data.</text>
</comment>
<keyword evidence="2" id="KW-0812">Transmembrane</keyword>
<feature type="region of interest" description="Disordered" evidence="1">
    <location>
        <begin position="34"/>
        <end position="72"/>
    </location>
</feature>
<keyword evidence="4" id="KW-1185">Reference proteome</keyword>
<dbReference type="RefSeq" id="WP_290400911.1">
    <property type="nucleotide sequence ID" value="NZ_JAUHLN010000003.1"/>
</dbReference>
<feature type="compositionally biased region" description="Polar residues" evidence="1">
    <location>
        <begin position="44"/>
        <end position="53"/>
    </location>
</feature>
<gene>
    <name evidence="3" type="ORF">QYF49_17660</name>
</gene>